<evidence type="ECO:0000313" key="2">
    <source>
        <dbReference type="EMBL" id="VBB80427.1"/>
    </source>
</evidence>
<protein>
    <submittedName>
        <fullName evidence="2">Uncharacterized protein</fullName>
    </submittedName>
</protein>
<sequence length="237" mass="27243">MPPPVAPSYPESESESESESDGVSDSESESSDDSIDNDLLKIEDLSDSANGTISHVLGRLPDNPKRKAEYDQDGDFPSRSKRLLTSAHNVSSSSTPNAYTNGSMHARQSFAAPFIEQPTQFPCFDLLEKTFPQHRPIQMRTFPFFRWLCRQPVKRIPAVNLRWNNKKTQKHALFHDAGLWRCPASQAGLRAVRRDEGALQRMCRHHRCRVREIHWRVLCQLLVWEAWVIVYATYRSY</sequence>
<keyword evidence="3" id="KW-1185">Reference proteome</keyword>
<evidence type="ECO:0000256" key="1">
    <source>
        <dbReference type="SAM" id="MobiDB-lite"/>
    </source>
</evidence>
<name>A0ABY6SAZ7_PODCO</name>
<dbReference type="Proteomes" id="UP000280685">
    <property type="component" value="Chromosome 4"/>
</dbReference>
<reference evidence="2" key="1">
    <citation type="submission" date="2018-02" db="EMBL/GenBank/DDBJ databases">
        <authorList>
            <person name="Silar P."/>
        </authorList>
    </citation>
    <scope>NUCLEOTIDE SEQUENCE [LARGE SCALE GENOMIC DNA]</scope>
    <source>
        <strain evidence="2">T</strain>
    </source>
</reference>
<organism evidence="2 3">
    <name type="scientific">Podospora comata</name>
    <dbReference type="NCBI Taxonomy" id="48703"/>
    <lineage>
        <taxon>Eukaryota</taxon>
        <taxon>Fungi</taxon>
        <taxon>Dikarya</taxon>
        <taxon>Ascomycota</taxon>
        <taxon>Pezizomycotina</taxon>
        <taxon>Sordariomycetes</taxon>
        <taxon>Sordariomycetidae</taxon>
        <taxon>Sordariales</taxon>
        <taxon>Podosporaceae</taxon>
        <taxon>Podospora</taxon>
    </lineage>
</organism>
<evidence type="ECO:0000313" key="3">
    <source>
        <dbReference type="Proteomes" id="UP000280685"/>
    </source>
</evidence>
<proteinExistence type="predicted"/>
<accession>A0ABY6SAZ7</accession>
<gene>
    <name evidence="2" type="ORF">PODCO_404875</name>
</gene>
<dbReference type="EMBL" id="LR026967">
    <property type="protein sequence ID" value="VBB80427.1"/>
    <property type="molecule type" value="Genomic_DNA"/>
</dbReference>
<feature type="compositionally biased region" description="Acidic residues" evidence="1">
    <location>
        <begin position="12"/>
        <end position="36"/>
    </location>
</feature>
<feature type="region of interest" description="Disordered" evidence="1">
    <location>
        <begin position="1"/>
        <end position="79"/>
    </location>
</feature>